<proteinExistence type="predicted"/>
<dbReference type="Gene3D" id="1.25.40.340">
    <property type="match status" value="1"/>
</dbReference>
<evidence type="ECO:0000259" key="3">
    <source>
        <dbReference type="PROSITE" id="PS51480"/>
    </source>
</evidence>
<dbReference type="InterPro" id="IPR036117">
    <property type="entry name" value="DhaL_dom_sf"/>
</dbReference>
<name>A0A370AWJ9_9ACTN</name>
<evidence type="ECO:0000313" key="5">
    <source>
        <dbReference type="Proteomes" id="UP000253741"/>
    </source>
</evidence>
<dbReference type="Proteomes" id="UP000253741">
    <property type="component" value="Unassembled WGS sequence"/>
</dbReference>
<dbReference type="SMART" id="SM01120">
    <property type="entry name" value="Dak2"/>
    <property type="match status" value="1"/>
</dbReference>
<dbReference type="PANTHER" id="PTHR28629">
    <property type="entry name" value="TRIOKINASE/FMN CYCLASE"/>
    <property type="match status" value="1"/>
</dbReference>
<dbReference type="RefSeq" id="WP_114627359.1">
    <property type="nucleotide sequence ID" value="NZ_QQNA01000356.1"/>
</dbReference>
<accession>A0A370AWJ9</accession>
<evidence type="ECO:0000256" key="1">
    <source>
        <dbReference type="ARBA" id="ARBA00022679"/>
    </source>
</evidence>
<keyword evidence="5" id="KW-1185">Reference proteome</keyword>
<dbReference type="AlphaFoldDB" id="A0A370AWJ9"/>
<dbReference type="Pfam" id="PF02734">
    <property type="entry name" value="Dak2"/>
    <property type="match status" value="1"/>
</dbReference>
<evidence type="ECO:0000313" key="4">
    <source>
        <dbReference type="EMBL" id="RDG32832.1"/>
    </source>
</evidence>
<sequence length="213" mass="21839">MTIDQARVLRLYAEAAHTAHEALTALDQISGDGDFGDNLREGLDLTVAALDASPYEPAVAVAGSVFLDQVGGTSGPLIGLLLSAISRSLAEEPDERDGWANGVREGLAAIQRVGEAEPGDRTMVDALVPARDALVGGEKFADAARAALAGAAATAHIRARRGRASYIGDRVLGTPDPGATGVALLFWALARVAEPEAVLGEVGELVPLPGTTP</sequence>
<dbReference type="GO" id="GO:0005829">
    <property type="term" value="C:cytosol"/>
    <property type="evidence" value="ECO:0007669"/>
    <property type="project" value="TreeGrafter"/>
</dbReference>
<organism evidence="4 5">
    <name type="scientific">Streptomyces corynorhini</name>
    <dbReference type="NCBI Taxonomy" id="2282652"/>
    <lineage>
        <taxon>Bacteria</taxon>
        <taxon>Bacillati</taxon>
        <taxon>Actinomycetota</taxon>
        <taxon>Actinomycetes</taxon>
        <taxon>Kitasatosporales</taxon>
        <taxon>Streptomycetaceae</taxon>
        <taxon>Streptomyces</taxon>
    </lineage>
</organism>
<feature type="domain" description="DhaL" evidence="3">
    <location>
        <begin position="3"/>
        <end position="191"/>
    </location>
</feature>
<dbReference type="EMBL" id="QQNA01000356">
    <property type="protein sequence ID" value="RDG32832.1"/>
    <property type="molecule type" value="Genomic_DNA"/>
</dbReference>
<dbReference type="PROSITE" id="PS51480">
    <property type="entry name" value="DHAL"/>
    <property type="match status" value="1"/>
</dbReference>
<comment type="caution">
    <text evidence="4">The sequence shown here is derived from an EMBL/GenBank/DDBJ whole genome shotgun (WGS) entry which is preliminary data.</text>
</comment>
<dbReference type="GO" id="GO:0004371">
    <property type="term" value="F:glycerone kinase activity"/>
    <property type="evidence" value="ECO:0007669"/>
    <property type="project" value="InterPro"/>
</dbReference>
<dbReference type="FunFam" id="1.25.40.340:FF:000002">
    <property type="entry name" value="Dihydroxyacetone kinase, L subunit"/>
    <property type="match status" value="1"/>
</dbReference>
<reference evidence="4 5" key="1">
    <citation type="submission" date="2018-07" db="EMBL/GenBank/DDBJ databases">
        <title>Streptomyces species from bats.</title>
        <authorList>
            <person name="Dunlap C."/>
        </authorList>
    </citation>
    <scope>NUCLEOTIDE SEQUENCE [LARGE SCALE GENOMIC DNA]</scope>
    <source>
        <strain evidence="4 5">AC230</strain>
    </source>
</reference>
<evidence type="ECO:0000256" key="2">
    <source>
        <dbReference type="ARBA" id="ARBA00022777"/>
    </source>
</evidence>
<dbReference type="GO" id="GO:0019563">
    <property type="term" value="P:glycerol catabolic process"/>
    <property type="evidence" value="ECO:0007669"/>
    <property type="project" value="TreeGrafter"/>
</dbReference>
<protein>
    <submittedName>
        <fullName evidence="4">DAK2 domain-containing protein</fullName>
    </submittedName>
</protein>
<dbReference type="PANTHER" id="PTHR28629:SF4">
    <property type="entry name" value="TRIOKINASE_FMN CYCLASE"/>
    <property type="match status" value="1"/>
</dbReference>
<keyword evidence="2" id="KW-0418">Kinase</keyword>
<dbReference type="OrthoDB" id="9800291at2"/>
<dbReference type="SUPFAM" id="SSF101473">
    <property type="entry name" value="DhaL-like"/>
    <property type="match status" value="1"/>
</dbReference>
<keyword evidence="1" id="KW-0808">Transferase</keyword>
<dbReference type="InterPro" id="IPR050861">
    <property type="entry name" value="Dihydroxyacetone_Kinase"/>
</dbReference>
<dbReference type="InterPro" id="IPR004007">
    <property type="entry name" value="DhaL_dom"/>
</dbReference>
<gene>
    <name evidence="4" type="ORF">DVH02_32020</name>
</gene>